<dbReference type="PROSITE" id="PS51272">
    <property type="entry name" value="SLH"/>
    <property type="match status" value="3"/>
</dbReference>
<comment type="caution">
    <text evidence="2">The sequence shown here is derived from an EMBL/GenBank/DDBJ whole genome shotgun (WGS) entry which is preliminary data.</text>
</comment>
<dbReference type="Pfam" id="PF00395">
    <property type="entry name" value="SLH"/>
    <property type="match status" value="3"/>
</dbReference>
<organism evidence="2">
    <name type="scientific">hydrocarbon metagenome</name>
    <dbReference type="NCBI Taxonomy" id="938273"/>
    <lineage>
        <taxon>unclassified sequences</taxon>
        <taxon>metagenomes</taxon>
        <taxon>ecological metagenomes</taxon>
    </lineage>
</organism>
<accession>A0A0W8E936</accession>
<protein>
    <recommendedName>
        <fullName evidence="1">SLH domain-containing protein</fullName>
    </recommendedName>
</protein>
<dbReference type="EMBL" id="LNQE01001835">
    <property type="protein sequence ID" value="KUG04902.1"/>
    <property type="molecule type" value="Genomic_DNA"/>
</dbReference>
<feature type="domain" description="SLH" evidence="1">
    <location>
        <begin position="202"/>
        <end position="265"/>
    </location>
</feature>
<feature type="domain" description="SLH" evidence="1">
    <location>
        <begin position="328"/>
        <end position="382"/>
    </location>
</feature>
<dbReference type="AlphaFoldDB" id="A0A0W8E936"/>
<name>A0A0W8E936_9ZZZZ</name>
<evidence type="ECO:0000259" key="1">
    <source>
        <dbReference type="PROSITE" id="PS51272"/>
    </source>
</evidence>
<dbReference type="PANTHER" id="PTHR43308">
    <property type="entry name" value="OUTER MEMBRANE PROTEIN ALPHA-RELATED"/>
    <property type="match status" value="1"/>
</dbReference>
<proteinExistence type="predicted"/>
<reference evidence="2" key="1">
    <citation type="journal article" date="2015" name="Proc. Natl. Acad. Sci. U.S.A.">
        <title>Networks of energetic and metabolic interactions define dynamics in microbial communities.</title>
        <authorList>
            <person name="Embree M."/>
            <person name="Liu J.K."/>
            <person name="Al-Bassam M.M."/>
            <person name="Zengler K."/>
        </authorList>
    </citation>
    <scope>NUCLEOTIDE SEQUENCE</scope>
</reference>
<evidence type="ECO:0000313" key="2">
    <source>
        <dbReference type="EMBL" id="KUG04902.1"/>
    </source>
</evidence>
<dbReference type="InterPro" id="IPR001119">
    <property type="entry name" value="SLH_dom"/>
</dbReference>
<feature type="domain" description="SLH" evidence="1">
    <location>
        <begin position="266"/>
        <end position="323"/>
    </location>
</feature>
<dbReference type="PANTHER" id="PTHR43308:SF5">
    <property type="entry name" value="S-LAYER PROTEIN _ PEPTIDOGLYCAN ENDO-BETA-N-ACETYLGLUCOSAMINIDASE"/>
    <property type="match status" value="1"/>
</dbReference>
<sequence length="382" mass="41569">MKFTLPSSTYGKLYYDYTSSSNYDAAVSASTKYYRSDSPYLSYISFVPKSTYTGTVTINYTGYDTEGTSYSGKLKITVTNSGSTTVTYLTDNNTPVKLVASDFNTACKSATGETLSYVKFTLPSSTYGKLYYDYTSSSTYDAAVSASTKYYRSTSPYISYISFVPNSRYSGTVSISYTGYDTEGTSFSGKLKITVNDTGRSSKYFNDVGADLAWAAEAIDYLYEEGVVTGIGSNKYLPRSNVTRGDFMLMLYRALDLKAAAKGNFVDVPRGSYYYDAIAIAKSLGIAQGDGVHFYPNSSITRQDAMVLVARSLEIADIDIPSGSSSDLRSFVDRGMVSDYAVAAVASLVKAGIIKGDGTRIHPRSNITRAEMAVILQRVLNL</sequence>
<gene>
    <name evidence="2" type="ORF">ASZ90_017640</name>
</gene>
<dbReference type="InterPro" id="IPR051465">
    <property type="entry name" value="Cell_Envelope_Struct_Comp"/>
</dbReference>